<evidence type="ECO:0000313" key="11">
    <source>
        <dbReference type="Proteomes" id="UP001186944"/>
    </source>
</evidence>
<dbReference type="GO" id="GO:0006612">
    <property type="term" value="P:protein targeting to membrane"/>
    <property type="evidence" value="ECO:0007669"/>
    <property type="project" value="TreeGrafter"/>
</dbReference>
<keyword evidence="2 7" id="KW-0808">Transferase</keyword>
<dbReference type="GO" id="GO:0005794">
    <property type="term" value="C:Golgi apparatus"/>
    <property type="evidence" value="ECO:0007669"/>
    <property type="project" value="TreeGrafter"/>
</dbReference>
<evidence type="ECO:0000256" key="4">
    <source>
        <dbReference type="ARBA" id="ARBA00022989"/>
    </source>
</evidence>
<evidence type="ECO:0000313" key="10">
    <source>
        <dbReference type="EMBL" id="KAK3089847.1"/>
    </source>
</evidence>
<evidence type="ECO:0000256" key="7">
    <source>
        <dbReference type="RuleBase" id="RU079119"/>
    </source>
</evidence>
<evidence type="ECO:0000256" key="8">
    <source>
        <dbReference type="SAM" id="MobiDB-lite"/>
    </source>
</evidence>
<dbReference type="Pfam" id="PF01529">
    <property type="entry name" value="DHHC"/>
    <property type="match status" value="1"/>
</dbReference>
<dbReference type="InterPro" id="IPR001594">
    <property type="entry name" value="Palmitoyltrfase_DHHC"/>
</dbReference>
<dbReference type="PANTHER" id="PTHR22883:SF452">
    <property type="entry name" value="PALMITOYLTRANSFERASE"/>
    <property type="match status" value="1"/>
</dbReference>
<comment type="subcellular location">
    <subcellularLocation>
        <location evidence="1">Membrane</location>
        <topology evidence="1">Multi-pass membrane protein</topology>
    </subcellularLocation>
</comment>
<dbReference type="PROSITE" id="PS50216">
    <property type="entry name" value="DHHC"/>
    <property type="match status" value="1"/>
</dbReference>
<name>A0AA89C0R2_PINIB</name>
<dbReference type="PANTHER" id="PTHR22883">
    <property type="entry name" value="ZINC FINGER DHHC DOMAIN CONTAINING PROTEIN"/>
    <property type="match status" value="1"/>
</dbReference>
<dbReference type="Proteomes" id="UP001186944">
    <property type="component" value="Unassembled WGS sequence"/>
</dbReference>
<evidence type="ECO:0000256" key="5">
    <source>
        <dbReference type="ARBA" id="ARBA00023136"/>
    </source>
</evidence>
<comment type="caution">
    <text evidence="10">The sequence shown here is derived from an EMBL/GenBank/DDBJ whole genome shotgun (WGS) entry which is preliminary data.</text>
</comment>
<reference evidence="10" key="1">
    <citation type="submission" date="2019-08" db="EMBL/GenBank/DDBJ databases">
        <title>The improved chromosome-level genome for the pearl oyster Pinctada fucata martensii using PacBio sequencing and Hi-C.</title>
        <authorList>
            <person name="Zheng Z."/>
        </authorList>
    </citation>
    <scope>NUCLEOTIDE SEQUENCE</scope>
    <source>
        <strain evidence="10">ZZ-2019</strain>
        <tissue evidence="10">Adductor muscle</tissue>
    </source>
</reference>
<evidence type="ECO:0000256" key="6">
    <source>
        <dbReference type="ARBA" id="ARBA00023315"/>
    </source>
</evidence>
<gene>
    <name evidence="10" type="ORF">FSP39_007055</name>
</gene>
<dbReference type="GO" id="GO:0016020">
    <property type="term" value="C:membrane"/>
    <property type="evidence" value="ECO:0007669"/>
    <property type="project" value="UniProtKB-SubCell"/>
</dbReference>
<comment type="catalytic activity">
    <reaction evidence="7">
        <text>L-cysteinyl-[protein] + hexadecanoyl-CoA = S-hexadecanoyl-L-cysteinyl-[protein] + CoA</text>
        <dbReference type="Rhea" id="RHEA:36683"/>
        <dbReference type="Rhea" id="RHEA-COMP:10131"/>
        <dbReference type="Rhea" id="RHEA-COMP:11032"/>
        <dbReference type="ChEBI" id="CHEBI:29950"/>
        <dbReference type="ChEBI" id="CHEBI:57287"/>
        <dbReference type="ChEBI" id="CHEBI:57379"/>
        <dbReference type="ChEBI" id="CHEBI:74151"/>
        <dbReference type="EC" id="2.3.1.225"/>
    </reaction>
</comment>
<evidence type="ECO:0000256" key="2">
    <source>
        <dbReference type="ARBA" id="ARBA00022679"/>
    </source>
</evidence>
<keyword evidence="6 7" id="KW-0012">Acyltransferase</keyword>
<comment type="domain">
    <text evidence="7">The DHHC domain is required for palmitoyltransferase activity.</text>
</comment>
<accession>A0AA89C0R2</accession>
<keyword evidence="4 7" id="KW-1133">Transmembrane helix</keyword>
<organism evidence="10 11">
    <name type="scientific">Pinctada imbricata</name>
    <name type="common">Atlantic pearl-oyster</name>
    <name type="synonym">Pinctada martensii</name>
    <dbReference type="NCBI Taxonomy" id="66713"/>
    <lineage>
        <taxon>Eukaryota</taxon>
        <taxon>Metazoa</taxon>
        <taxon>Spiralia</taxon>
        <taxon>Lophotrochozoa</taxon>
        <taxon>Mollusca</taxon>
        <taxon>Bivalvia</taxon>
        <taxon>Autobranchia</taxon>
        <taxon>Pteriomorphia</taxon>
        <taxon>Pterioida</taxon>
        <taxon>Pterioidea</taxon>
        <taxon>Pteriidae</taxon>
        <taxon>Pinctada</taxon>
    </lineage>
</organism>
<evidence type="ECO:0000259" key="9">
    <source>
        <dbReference type="Pfam" id="PF01529"/>
    </source>
</evidence>
<keyword evidence="3 7" id="KW-0812">Transmembrane</keyword>
<dbReference type="GO" id="GO:0005783">
    <property type="term" value="C:endoplasmic reticulum"/>
    <property type="evidence" value="ECO:0007669"/>
    <property type="project" value="TreeGrafter"/>
</dbReference>
<keyword evidence="11" id="KW-1185">Reference proteome</keyword>
<dbReference type="AlphaFoldDB" id="A0AA89C0R2"/>
<feature type="region of interest" description="Disordered" evidence="8">
    <location>
        <begin position="1"/>
        <end position="21"/>
    </location>
</feature>
<feature type="transmembrane region" description="Helical" evidence="7">
    <location>
        <begin position="213"/>
        <end position="234"/>
    </location>
</feature>
<feature type="transmembrane region" description="Helical" evidence="7">
    <location>
        <begin position="81"/>
        <end position="100"/>
    </location>
</feature>
<feature type="transmembrane region" description="Helical" evidence="7">
    <location>
        <begin position="47"/>
        <end position="69"/>
    </location>
</feature>
<evidence type="ECO:0000256" key="3">
    <source>
        <dbReference type="ARBA" id="ARBA00022692"/>
    </source>
</evidence>
<protein>
    <recommendedName>
        <fullName evidence="7">Palmitoyltransferase</fullName>
        <ecNumber evidence="7">2.3.1.225</ecNumber>
    </recommendedName>
</protein>
<comment type="similarity">
    <text evidence="7">Belongs to the DHHC palmitoyltransferase family.</text>
</comment>
<dbReference type="EC" id="2.3.1.225" evidence="7"/>
<dbReference type="InterPro" id="IPR039859">
    <property type="entry name" value="PFA4/ZDH16/20/ERF2-like"/>
</dbReference>
<feature type="transmembrane region" description="Helical" evidence="7">
    <location>
        <begin position="173"/>
        <end position="193"/>
    </location>
</feature>
<feature type="domain" description="Palmitoyltransferase DHHC" evidence="9">
    <location>
        <begin position="124"/>
        <end position="244"/>
    </location>
</feature>
<evidence type="ECO:0000256" key="1">
    <source>
        <dbReference type="ARBA" id="ARBA00004141"/>
    </source>
</evidence>
<keyword evidence="5 7" id="KW-0472">Membrane</keyword>
<proteinExistence type="inferred from homology"/>
<dbReference type="EMBL" id="VSWD01000010">
    <property type="protein sequence ID" value="KAK3089847.1"/>
    <property type="molecule type" value="Genomic_DNA"/>
</dbReference>
<sequence length="277" mass="32132">MLNPVATAKHMGLTGPPPPTSQYSENIMVTRLPCIGRIHFVKDKGGMMSLGFVVLYWIYGTWCSLTVILLPHWRDGQTSDFMIFLFCLCSIMCISSLIRVSTLNPGRVPLISEESSFGIDYSHWELCPKCNRKRPPRAHHCRRCQQCVLRMDHHCPWINNCVGEENHWAFMQLLFWAFCLGSMAFLACQLHFWYYPPCVTCNKDTFYIKHSIWFNYLLTVLAVFMMLFQAGGLLGQYFNISMDINGESRTCALRIGNTYLQSFDNKYMPKEEGRYHQ</sequence>
<dbReference type="GO" id="GO:0019706">
    <property type="term" value="F:protein-cysteine S-palmitoyltransferase activity"/>
    <property type="evidence" value="ECO:0007669"/>
    <property type="project" value="UniProtKB-EC"/>
</dbReference>